<reference evidence="8 9" key="1">
    <citation type="journal article" date="2023" name="Int. J. Syst. Evol. Microbiol.">
        <title>Streptococcus sciuri sp. nov., Staphylococcus marylandisciuri sp. nov. and Staphylococcus americanisciuri sp. nov., isolated from faeces of eastern grey squirrel (Sciurus carolinensis).</title>
        <authorList>
            <person name="Volokhov D.V."/>
            <person name="Zagorodnyaya T.A."/>
            <person name="Furtak V.A."/>
            <person name="Nattanmai G."/>
            <person name="Randall L."/>
            <person name="Jose S."/>
            <person name="Gao Y."/>
            <person name="Eisenberg T."/>
            <person name="Delmonte P."/>
            <person name="Blom J."/>
            <person name="Mitchell K.K."/>
        </authorList>
    </citation>
    <scope>NUCLEOTIDE SEQUENCE [LARGE SCALE GENOMIC DNA]</scope>
    <source>
        <strain evidence="8 9">SQ9-PEA</strain>
    </source>
</reference>
<name>A0ABT2F9H3_9STRE</name>
<keyword evidence="9" id="KW-1185">Reference proteome</keyword>
<evidence type="ECO:0000256" key="2">
    <source>
        <dbReference type="ARBA" id="ARBA00022723"/>
    </source>
</evidence>
<evidence type="ECO:0000259" key="7">
    <source>
        <dbReference type="PROSITE" id="PS51831"/>
    </source>
</evidence>
<dbReference type="EMBL" id="JANUXX010000007">
    <property type="protein sequence ID" value="MCS4488666.1"/>
    <property type="molecule type" value="Genomic_DNA"/>
</dbReference>
<proteinExistence type="predicted"/>
<organism evidence="8 9">
    <name type="scientific">Streptococcus sciuri</name>
    <dbReference type="NCBI Taxonomy" id="2973939"/>
    <lineage>
        <taxon>Bacteria</taxon>
        <taxon>Bacillati</taxon>
        <taxon>Bacillota</taxon>
        <taxon>Bacilli</taxon>
        <taxon>Lactobacillales</taxon>
        <taxon>Streptococcaceae</taxon>
        <taxon>Streptococcus</taxon>
    </lineage>
</organism>
<dbReference type="PROSITE" id="PS51831">
    <property type="entry name" value="HD"/>
    <property type="match status" value="1"/>
</dbReference>
<dbReference type="EC" id="3.6.1.41" evidence="1"/>
<dbReference type="InterPro" id="IPR006674">
    <property type="entry name" value="HD_domain"/>
</dbReference>
<keyword evidence="2" id="KW-0479">Metal-binding</keyword>
<sequence>MNYEAYLPMSRLSLLDKMAEQMSSKRLKHSLGVESAAIELAKRYGADETKAGLAGLLHDYAKEVPDEVFLTLIDKYKLDSDLKNWGNNIWHGMVGIYKIKEDLELSDTEILHSIEIHTVGSSQMSGLDKIVYVADYIEANRDFPGVDEARVLARQSLDMAVAYETAHTIAFLAQKKQQVYPQTLETYNAFIHTLKEEKRLLWRIDG</sequence>
<evidence type="ECO:0000256" key="4">
    <source>
        <dbReference type="ARBA" id="ARBA00022801"/>
    </source>
</evidence>
<evidence type="ECO:0000256" key="5">
    <source>
        <dbReference type="ARBA" id="ARBA00023004"/>
    </source>
</evidence>
<gene>
    <name evidence="8" type="primary">yqeK</name>
    <name evidence="8" type="ORF">NXS10_06825</name>
</gene>
<keyword evidence="3" id="KW-0547">Nucleotide-binding</keyword>
<dbReference type="Pfam" id="PF01966">
    <property type="entry name" value="HD"/>
    <property type="match status" value="1"/>
</dbReference>
<dbReference type="PANTHER" id="PTHR35795">
    <property type="entry name" value="SLR1885 PROTEIN"/>
    <property type="match status" value="1"/>
</dbReference>
<accession>A0ABT2F9H3</accession>
<feature type="domain" description="HD" evidence="7">
    <location>
        <begin position="26"/>
        <end position="140"/>
    </location>
</feature>
<keyword evidence="4 8" id="KW-0378">Hydrolase</keyword>
<comment type="caution">
    <text evidence="8">The sequence shown here is derived from an EMBL/GenBank/DDBJ whole genome shotgun (WGS) entry which is preliminary data.</text>
</comment>
<dbReference type="InterPro" id="IPR003607">
    <property type="entry name" value="HD/PDEase_dom"/>
</dbReference>
<dbReference type="SUPFAM" id="SSF109604">
    <property type="entry name" value="HD-domain/PDEase-like"/>
    <property type="match status" value="1"/>
</dbReference>
<dbReference type="GO" id="GO:0008803">
    <property type="term" value="F:bis(5'-nucleosyl)-tetraphosphatase (symmetrical) activity"/>
    <property type="evidence" value="ECO:0007669"/>
    <property type="project" value="UniProtKB-EC"/>
</dbReference>
<dbReference type="InterPro" id="IPR051094">
    <property type="entry name" value="Diverse_Catalytic_Enzymes"/>
</dbReference>
<dbReference type="InterPro" id="IPR005249">
    <property type="entry name" value="YqeK"/>
</dbReference>
<dbReference type="PANTHER" id="PTHR35795:SF1">
    <property type="entry name" value="BIS(5'-NUCLEOSYL)-TETRAPHOSPHATASE, SYMMETRICAL"/>
    <property type="match status" value="1"/>
</dbReference>
<evidence type="ECO:0000313" key="8">
    <source>
        <dbReference type="EMBL" id="MCS4488666.1"/>
    </source>
</evidence>
<protein>
    <recommendedName>
        <fullName evidence="1">bis(5'-nucleosyl)-tetraphosphatase (symmetrical)</fullName>
        <ecNumber evidence="1">3.6.1.41</ecNumber>
    </recommendedName>
</protein>
<dbReference type="RefSeq" id="WP_259139050.1">
    <property type="nucleotide sequence ID" value="NZ_JANUXX010000007.1"/>
</dbReference>
<evidence type="ECO:0000256" key="3">
    <source>
        <dbReference type="ARBA" id="ARBA00022741"/>
    </source>
</evidence>
<dbReference type="Gene3D" id="1.10.3210.10">
    <property type="entry name" value="Hypothetical protein af1432"/>
    <property type="match status" value="1"/>
</dbReference>
<keyword evidence="5" id="KW-0408">Iron</keyword>
<evidence type="ECO:0000256" key="1">
    <source>
        <dbReference type="ARBA" id="ARBA00012506"/>
    </source>
</evidence>
<dbReference type="CDD" id="cd00077">
    <property type="entry name" value="HDc"/>
    <property type="match status" value="1"/>
</dbReference>
<dbReference type="SMART" id="SM00471">
    <property type="entry name" value="HDc"/>
    <property type="match status" value="1"/>
</dbReference>
<evidence type="ECO:0000313" key="9">
    <source>
        <dbReference type="Proteomes" id="UP001206548"/>
    </source>
</evidence>
<comment type="catalytic activity">
    <reaction evidence="6">
        <text>P(1),P(4)-bis(5'-adenosyl) tetraphosphate + H2O = 2 ADP + 2 H(+)</text>
        <dbReference type="Rhea" id="RHEA:24252"/>
        <dbReference type="ChEBI" id="CHEBI:15377"/>
        <dbReference type="ChEBI" id="CHEBI:15378"/>
        <dbReference type="ChEBI" id="CHEBI:58141"/>
        <dbReference type="ChEBI" id="CHEBI:456216"/>
        <dbReference type="EC" id="3.6.1.41"/>
    </reaction>
</comment>
<evidence type="ECO:0000256" key="6">
    <source>
        <dbReference type="ARBA" id="ARBA00049417"/>
    </source>
</evidence>
<dbReference type="NCBIfam" id="TIGR00488">
    <property type="entry name" value="bis(5'-nucleosyl)-tetraphosphatase (symmetrical) YqeK"/>
    <property type="match status" value="1"/>
</dbReference>
<dbReference type="Proteomes" id="UP001206548">
    <property type="component" value="Unassembled WGS sequence"/>
</dbReference>